<proteinExistence type="inferred from homology"/>
<dbReference type="Pfam" id="PF06312">
    <property type="entry name" value="Neurexophilin"/>
    <property type="match status" value="1"/>
</dbReference>
<dbReference type="InterPro" id="IPR057106">
    <property type="entry name" value="NXPE4_C"/>
</dbReference>
<dbReference type="InterPro" id="IPR014756">
    <property type="entry name" value="Ig_E-set"/>
</dbReference>
<feature type="transmembrane region" description="Helical" evidence="2">
    <location>
        <begin position="523"/>
        <end position="547"/>
    </location>
</feature>
<gene>
    <name evidence="4" type="ORF">GSONMT00067170001</name>
</gene>
<organism evidence="4 5">
    <name type="scientific">Oncorhynchus mykiss</name>
    <name type="common">Rainbow trout</name>
    <name type="synonym">Salmo gairdneri</name>
    <dbReference type="NCBI Taxonomy" id="8022"/>
    <lineage>
        <taxon>Eukaryota</taxon>
        <taxon>Metazoa</taxon>
        <taxon>Chordata</taxon>
        <taxon>Craniata</taxon>
        <taxon>Vertebrata</taxon>
        <taxon>Euteleostomi</taxon>
        <taxon>Actinopterygii</taxon>
        <taxon>Neopterygii</taxon>
        <taxon>Teleostei</taxon>
        <taxon>Protacanthopterygii</taxon>
        <taxon>Salmoniformes</taxon>
        <taxon>Salmonidae</taxon>
        <taxon>Salmoninae</taxon>
        <taxon>Oncorhynchus</taxon>
    </lineage>
</organism>
<dbReference type="Pfam" id="PF24536">
    <property type="entry name" value="NXPE4_C"/>
    <property type="match status" value="1"/>
</dbReference>
<keyword evidence="2" id="KW-1133">Transmembrane helix</keyword>
<sequence>MWKCLSKYVCIFLLLTLSGVFFLFRNISILEWKLDLCIWELCSNHAEGPTPLDHNQSCNHLSQGQERTPEEALEEHYLLESIAWPEPPPRPTSIPLEQTSDPAHSHFAVLPAVGGREWHVGDQLESLVLMKDFQGHPKSHGGDFLLARLHSPELGAGVAGQVLDHQNGTYSAIFLLLWEGSVQVEVTLVHPSEAVAVLRNLREERPNRVLYKSLFKCGLLSETTMCNLCLPTNQEPLCNYTDPHTGEPWYCYKPKQLLSCDTRINHFKAGYQKDLITDKEALLFQSGVNLKTRIRAKGSDSVTVLPKKKDKPEVESSLAKPAPVRTTPSGYYFQGSWQSLGDVVMRQFNDPTAITQCLKGKVVYMYGDSTVRQYYEFLTNFLPDGAYWSEWAAYTLTLFDVVCDCCLLSSISRVYVFDQNGLSFSAMEYTELISVIINTSIGSIIPYTHIFIALISLIIRCVVTILVSIIPLVHFVIGAECFNDCPVMFFIPIYLIGLGCFYVVLVLLSLFMAIKDCQRFCSWVIWISLLILMFCLFAGSGVVFSVFQTTSYNPTLSDGSSNQTIANESYNHTFCSGSNNQSITNPEYCNKTLYLFAFSTSLIWILMVVLLTVGLKFYGCVRIEMILKSLGLWLLGHDPIYLCFGESTIQ</sequence>
<evidence type="ECO:0000259" key="3">
    <source>
        <dbReference type="Pfam" id="PF24536"/>
    </source>
</evidence>
<feature type="transmembrane region" description="Helical" evidence="2">
    <location>
        <begin position="6"/>
        <end position="24"/>
    </location>
</feature>
<accession>A0A060WB12</accession>
<evidence type="ECO:0000256" key="1">
    <source>
        <dbReference type="ARBA" id="ARBA00005431"/>
    </source>
</evidence>
<dbReference type="PaxDb" id="8022-A0A060WB12"/>
<feature type="transmembrane region" description="Helical" evidence="2">
    <location>
        <begin position="593"/>
        <end position="618"/>
    </location>
</feature>
<dbReference type="PANTHER" id="PTHR16165">
    <property type="entry name" value="NXPE FAMILY MEMBER"/>
    <property type="match status" value="1"/>
</dbReference>
<feature type="transmembrane region" description="Helical" evidence="2">
    <location>
        <begin position="450"/>
        <end position="477"/>
    </location>
</feature>
<dbReference type="EMBL" id="FR904407">
    <property type="protein sequence ID" value="CDQ62419.1"/>
    <property type="molecule type" value="Genomic_DNA"/>
</dbReference>
<comment type="similarity">
    <text evidence="1">Belongs to the NXPE family.</text>
</comment>
<dbReference type="Proteomes" id="UP000193380">
    <property type="component" value="Unassembled WGS sequence"/>
</dbReference>
<feature type="domain" description="NXPE C-terminal" evidence="3">
    <location>
        <begin position="337"/>
        <end position="385"/>
    </location>
</feature>
<dbReference type="GO" id="GO:0007399">
    <property type="term" value="P:nervous system development"/>
    <property type="evidence" value="ECO:0007669"/>
    <property type="project" value="UniProtKB-ARBA"/>
</dbReference>
<reference evidence="4" key="1">
    <citation type="journal article" date="2014" name="Nat. Commun.">
        <title>The rainbow trout genome provides novel insights into evolution after whole-genome duplication in vertebrates.</title>
        <authorList>
            <person name="Berthelot C."/>
            <person name="Brunet F."/>
            <person name="Chalopin D."/>
            <person name="Juanchich A."/>
            <person name="Bernard M."/>
            <person name="Noel B."/>
            <person name="Bento P."/>
            <person name="Da Silva C."/>
            <person name="Labadie K."/>
            <person name="Alberti A."/>
            <person name="Aury J.M."/>
            <person name="Louis A."/>
            <person name="Dehais P."/>
            <person name="Bardou P."/>
            <person name="Montfort J."/>
            <person name="Klopp C."/>
            <person name="Cabau C."/>
            <person name="Gaspin C."/>
            <person name="Thorgaard G.H."/>
            <person name="Boussaha M."/>
            <person name="Quillet E."/>
            <person name="Guyomard R."/>
            <person name="Galiana D."/>
            <person name="Bobe J."/>
            <person name="Volff J.N."/>
            <person name="Genet C."/>
            <person name="Wincker P."/>
            <person name="Jaillon O."/>
            <person name="Roest Crollius H."/>
            <person name="Guiguen Y."/>
        </authorList>
    </citation>
    <scope>NUCLEOTIDE SEQUENCE [LARGE SCALE GENOMIC DNA]</scope>
</reference>
<keyword evidence="2" id="KW-0812">Transmembrane</keyword>
<dbReference type="SUPFAM" id="SSF81296">
    <property type="entry name" value="E set domains"/>
    <property type="match status" value="1"/>
</dbReference>
<keyword evidence="2" id="KW-0472">Membrane</keyword>
<name>A0A060WB12_ONCMY</name>
<reference evidence="4" key="2">
    <citation type="submission" date="2014-03" db="EMBL/GenBank/DDBJ databases">
        <authorList>
            <person name="Genoscope - CEA"/>
        </authorList>
    </citation>
    <scope>NUCLEOTIDE SEQUENCE</scope>
</reference>
<protein>
    <recommendedName>
        <fullName evidence="3">NXPE C-terminal domain-containing protein</fullName>
    </recommendedName>
</protein>
<dbReference type="PANTHER" id="PTHR16165:SF9">
    <property type="entry name" value="NXPE FAMILY MEMBER 3"/>
    <property type="match status" value="1"/>
</dbReference>
<evidence type="ECO:0000313" key="4">
    <source>
        <dbReference type="EMBL" id="CDQ62419.1"/>
    </source>
</evidence>
<feature type="transmembrane region" description="Helical" evidence="2">
    <location>
        <begin position="489"/>
        <end position="511"/>
    </location>
</feature>
<dbReference type="AlphaFoldDB" id="A0A060WB12"/>
<dbReference type="InterPro" id="IPR026845">
    <property type="entry name" value="NXPH/NXPE"/>
</dbReference>
<evidence type="ECO:0000313" key="5">
    <source>
        <dbReference type="Proteomes" id="UP000193380"/>
    </source>
</evidence>
<evidence type="ECO:0000256" key="2">
    <source>
        <dbReference type="SAM" id="Phobius"/>
    </source>
</evidence>